<proteinExistence type="predicted"/>
<protein>
    <submittedName>
        <fullName evidence="2">Uncharacterized protein</fullName>
    </submittedName>
</protein>
<accession>A0A1I7WTC5</accession>
<evidence type="ECO:0000313" key="2">
    <source>
        <dbReference type="WBParaSite" id="Hba_08418"/>
    </source>
</evidence>
<dbReference type="AlphaFoldDB" id="A0A1I7WTC5"/>
<evidence type="ECO:0000313" key="1">
    <source>
        <dbReference type="Proteomes" id="UP000095283"/>
    </source>
</evidence>
<dbReference type="Proteomes" id="UP000095283">
    <property type="component" value="Unplaced"/>
</dbReference>
<sequence>MINYYSIREDQNGTAGDWYRHHSTLCADDYHYATITRYRFALVTETLQVYSREFRYLLSERLTKSPNFIYFPHTNTSSYLDGNCCGAIHQTILAIVMAEFKDTS</sequence>
<dbReference type="WBParaSite" id="Hba_08418">
    <property type="protein sequence ID" value="Hba_08418"/>
    <property type="gene ID" value="Hba_08418"/>
</dbReference>
<name>A0A1I7WTC5_HETBA</name>
<organism evidence="1 2">
    <name type="scientific">Heterorhabditis bacteriophora</name>
    <name type="common">Entomopathogenic nematode worm</name>
    <dbReference type="NCBI Taxonomy" id="37862"/>
    <lineage>
        <taxon>Eukaryota</taxon>
        <taxon>Metazoa</taxon>
        <taxon>Ecdysozoa</taxon>
        <taxon>Nematoda</taxon>
        <taxon>Chromadorea</taxon>
        <taxon>Rhabditida</taxon>
        <taxon>Rhabditina</taxon>
        <taxon>Rhabditomorpha</taxon>
        <taxon>Strongyloidea</taxon>
        <taxon>Heterorhabditidae</taxon>
        <taxon>Heterorhabditis</taxon>
    </lineage>
</organism>
<keyword evidence="1" id="KW-1185">Reference proteome</keyword>
<reference evidence="2" key="1">
    <citation type="submission" date="2016-11" db="UniProtKB">
        <authorList>
            <consortium name="WormBaseParasite"/>
        </authorList>
    </citation>
    <scope>IDENTIFICATION</scope>
</reference>